<proteinExistence type="predicted"/>
<evidence type="ECO:0000313" key="3">
    <source>
        <dbReference type="Proteomes" id="UP000054477"/>
    </source>
</evidence>
<dbReference type="Proteomes" id="UP000054477">
    <property type="component" value="Unassembled WGS sequence"/>
</dbReference>
<gene>
    <name evidence="2" type="ORF">K443DRAFT_124945</name>
</gene>
<dbReference type="EMBL" id="KN838765">
    <property type="protein sequence ID" value="KIJ95181.1"/>
    <property type="molecule type" value="Genomic_DNA"/>
</dbReference>
<keyword evidence="3" id="KW-1185">Reference proteome</keyword>
<evidence type="ECO:0000313" key="2">
    <source>
        <dbReference type="EMBL" id="KIJ95181.1"/>
    </source>
</evidence>
<reference evidence="2 3" key="1">
    <citation type="submission" date="2014-04" db="EMBL/GenBank/DDBJ databases">
        <authorList>
            <consortium name="DOE Joint Genome Institute"/>
            <person name="Kuo A."/>
            <person name="Kohler A."/>
            <person name="Nagy L.G."/>
            <person name="Floudas D."/>
            <person name="Copeland A."/>
            <person name="Barry K.W."/>
            <person name="Cichocki N."/>
            <person name="Veneault-Fourrey C."/>
            <person name="LaButti K."/>
            <person name="Lindquist E.A."/>
            <person name="Lipzen A."/>
            <person name="Lundell T."/>
            <person name="Morin E."/>
            <person name="Murat C."/>
            <person name="Sun H."/>
            <person name="Tunlid A."/>
            <person name="Henrissat B."/>
            <person name="Grigoriev I.V."/>
            <person name="Hibbett D.S."/>
            <person name="Martin F."/>
            <person name="Nordberg H.P."/>
            <person name="Cantor M.N."/>
            <person name="Hua S.X."/>
        </authorList>
    </citation>
    <scope>NUCLEOTIDE SEQUENCE [LARGE SCALE GENOMIC DNA]</scope>
    <source>
        <strain evidence="2 3">LaAM-08-1</strain>
    </source>
</reference>
<organism evidence="2 3">
    <name type="scientific">Laccaria amethystina LaAM-08-1</name>
    <dbReference type="NCBI Taxonomy" id="1095629"/>
    <lineage>
        <taxon>Eukaryota</taxon>
        <taxon>Fungi</taxon>
        <taxon>Dikarya</taxon>
        <taxon>Basidiomycota</taxon>
        <taxon>Agaricomycotina</taxon>
        <taxon>Agaricomycetes</taxon>
        <taxon>Agaricomycetidae</taxon>
        <taxon>Agaricales</taxon>
        <taxon>Agaricineae</taxon>
        <taxon>Hydnangiaceae</taxon>
        <taxon>Laccaria</taxon>
    </lineage>
</organism>
<reference evidence="3" key="2">
    <citation type="submission" date="2015-01" db="EMBL/GenBank/DDBJ databases">
        <title>Evolutionary Origins and Diversification of the Mycorrhizal Mutualists.</title>
        <authorList>
            <consortium name="DOE Joint Genome Institute"/>
            <consortium name="Mycorrhizal Genomics Consortium"/>
            <person name="Kohler A."/>
            <person name="Kuo A."/>
            <person name="Nagy L.G."/>
            <person name="Floudas D."/>
            <person name="Copeland A."/>
            <person name="Barry K.W."/>
            <person name="Cichocki N."/>
            <person name="Veneault-Fourrey C."/>
            <person name="LaButti K."/>
            <person name="Lindquist E.A."/>
            <person name="Lipzen A."/>
            <person name="Lundell T."/>
            <person name="Morin E."/>
            <person name="Murat C."/>
            <person name="Riley R."/>
            <person name="Ohm R."/>
            <person name="Sun H."/>
            <person name="Tunlid A."/>
            <person name="Henrissat B."/>
            <person name="Grigoriev I.V."/>
            <person name="Hibbett D.S."/>
            <person name="Martin F."/>
        </authorList>
    </citation>
    <scope>NUCLEOTIDE SEQUENCE [LARGE SCALE GENOMIC DNA]</scope>
    <source>
        <strain evidence="3">LaAM-08-1</strain>
    </source>
</reference>
<feature type="compositionally biased region" description="Polar residues" evidence="1">
    <location>
        <begin position="68"/>
        <end position="89"/>
    </location>
</feature>
<sequence length="528" mass="59284">MTWLHKRELRDNEETEHEDDLRDVAFFKQAPEFYSEFKVMTVPSQFEQHSIDHRVELLSHGRGGGMQSMRSVNSPPGFRSCTQGPSATPSLKAEESAGRWKKLVYAACVLTSIGRQRRVGSEHRVLFLDMSGVIRELLRESSAQFVPLGKMKGRVSMARLSNVVSQRKPHIEPTWLEFLLTRFRRKVYTTPLLYLATLIPTVIPSLSICFAPSKTHSPLTTPGSSQASSCPEAENPTCILPNLIHSGRNSHARNVDSERRTPDMIPLRPRPQIKLTTAAVMGQRKEGGAVAVCQDDNDGTVLCSSEDGMTVRCLVTTHFQDEDQNKDGERAALVIWVQLEKQRKKKWARFAAGIQFQEISLEKVGVVSLLIPRQNDDAITVSFIAVLLQELKLVRVSNTMTVNSTAPVIKTIFRTSAQKRNGLRARRAVPRKQPRIMPLQRLKRTCRLRRRGNIEVEAVNVGQIDPPSKVQQQSGLHKTEPNFISSSKGIPGLRIPWHRKSSGKGFLYLKIRSNLEAAAFEAQMGLFA</sequence>
<evidence type="ECO:0000256" key="1">
    <source>
        <dbReference type="SAM" id="MobiDB-lite"/>
    </source>
</evidence>
<dbReference type="HOGENOM" id="CLU_515864_0_0_1"/>
<name>A0A0C9XBP5_9AGAR</name>
<feature type="region of interest" description="Disordered" evidence="1">
    <location>
        <begin position="60"/>
        <end position="92"/>
    </location>
</feature>
<accession>A0A0C9XBP5</accession>
<protein>
    <submittedName>
        <fullName evidence="2">Uncharacterized protein</fullName>
    </submittedName>
</protein>
<dbReference type="AlphaFoldDB" id="A0A0C9XBP5"/>